<dbReference type="NCBIfam" id="NF004005">
    <property type="entry name" value="PRK05476.2-3"/>
    <property type="match status" value="1"/>
</dbReference>
<feature type="binding site" evidence="5 6">
    <location>
        <position position="191"/>
    </location>
    <ligand>
        <name>substrate</name>
    </ligand>
</feature>
<feature type="binding site" evidence="5 6">
    <location>
        <position position="136"/>
    </location>
    <ligand>
        <name>substrate</name>
    </ligand>
</feature>
<keyword evidence="2 5" id="KW-0554">One-carbon metabolism</keyword>
<dbReference type="GO" id="GO:0033353">
    <property type="term" value="P:S-adenosylmethionine cycle"/>
    <property type="evidence" value="ECO:0007669"/>
    <property type="project" value="TreeGrafter"/>
</dbReference>
<dbReference type="AlphaFoldDB" id="M2AZH4"/>
<dbReference type="InterPro" id="IPR042172">
    <property type="entry name" value="Adenosylhomocyst_ase-like_sf"/>
</dbReference>
<dbReference type="Gene3D" id="3.40.50.1480">
    <property type="entry name" value="Adenosylhomocysteinase-like"/>
    <property type="match status" value="1"/>
</dbReference>
<feature type="binding site" evidence="7">
    <location>
        <position position="367"/>
    </location>
    <ligand>
        <name>NAD(+)</name>
        <dbReference type="ChEBI" id="CHEBI:57540"/>
    </ligand>
</feature>
<evidence type="ECO:0000256" key="8">
    <source>
        <dbReference type="RuleBase" id="RU000548"/>
    </source>
</evidence>
<name>M2AZH4_9BACT</name>
<dbReference type="SMART" id="SM00997">
    <property type="entry name" value="AdoHcyase_NAD"/>
    <property type="match status" value="1"/>
</dbReference>
<evidence type="ECO:0000256" key="5">
    <source>
        <dbReference type="HAMAP-Rule" id="MF_00563"/>
    </source>
</evidence>
<feature type="binding site" evidence="5">
    <location>
        <position position="283"/>
    </location>
    <ligand>
        <name>NAD(+)</name>
        <dbReference type="ChEBI" id="CHEBI:57540"/>
    </ligand>
</feature>
<gene>
    <name evidence="5" type="primary">ahcY</name>
    <name evidence="11" type="ORF">RE6C_04295</name>
</gene>
<dbReference type="GO" id="GO:0006730">
    <property type="term" value="P:one-carbon metabolic process"/>
    <property type="evidence" value="ECO:0007669"/>
    <property type="project" value="UniProtKB-UniRule"/>
</dbReference>
<dbReference type="Pfam" id="PF05221">
    <property type="entry name" value="AdoHcyase"/>
    <property type="match status" value="2"/>
</dbReference>
<evidence type="ECO:0000259" key="10">
    <source>
        <dbReference type="SMART" id="SM00997"/>
    </source>
</evidence>
<dbReference type="Proteomes" id="UP000011529">
    <property type="component" value="Unassembled WGS sequence"/>
</dbReference>
<feature type="binding site" evidence="5 6">
    <location>
        <position position="195"/>
    </location>
    <ligand>
        <name>substrate</name>
    </ligand>
</feature>
<dbReference type="FunFam" id="3.40.50.720:FF:000004">
    <property type="entry name" value="Adenosylhomocysteinase"/>
    <property type="match status" value="1"/>
</dbReference>
<dbReference type="GO" id="GO:0005829">
    <property type="term" value="C:cytosol"/>
    <property type="evidence" value="ECO:0007669"/>
    <property type="project" value="TreeGrafter"/>
</dbReference>
<dbReference type="SUPFAM" id="SSF51735">
    <property type="entry name" value="NAD(P)-binding Rossmann-fold domains"/>
    <property type="match status" value="1"/>
</dbReference>
<evidence type="ECO:0000256" key="6">
    <source>
        <dbReference type="PIRSR" id="PIRSR001109-1"/>
    </source>
</evidence>
<dbReference type="SMART" id="SM00996">
    <property type="entry name" value="AdoHcyase"/>
    <property type="match status" value="1"/>
</dbReference>
<organism evidence="11 12">
    <name type="scientific">Rhodopirellula europaea 6C</name>
    <dbReference type="NCBI Taxonomy" id="1263867"/>
    <lineage>
        <taxon>Bacteria</taxon>
        <taxon>Pseudomonadati</taxon>
        <taxon>Planctomycetota</taxon>
        <taxon>Planctomycetia</taxon>
        <taxon>Pirellulales</taxon>
        <taxon>Pirellulaceae</taxon>
        <taxon>Rhodopirellula</taxon>
    </lineage>
</organism>
<dbReference type="SUPFAM" id="SSF52283">
    <property type="entry name" value="Formate/glycerate dehydrogenase catalytic domain-like"/>
    <property type="match status" value="1"/>
</dbReference>
<dbReference type="Pfam" id="PF00670">
    <property type="entry name" value="AdoHcyase_NAD"/>
    <property type="match status" value="1"/>
</dbReference>
<dbReference type="InterPro" id="IPR000043">
    <property type="entry name" value="Adenosylhomocysteinase-like"/>
</dbReference>
<comment type="subcellular location">
    <subcellularLocation>
        <location evidence="5">Cytoplasm</location>
    </subcellularLocation>
</comment>
<keyword evidence="12" id="KW-1185">Reference proteome</keyword>
<dbReference type="HAMAP" id="MF_00563">
    <property type="entry name" value="AdoHcyase"/>
    <property type="match status" value="1"/>
</dbReference>
<comment type="catalytic activity">
    <reaction evidence="5 8">
        <text>S-adenosyl-L-homocysteine + H2O = L-homocysteine + adenosine</text>
        <dbReference type="Rhea" id="RHEA:21708"/>
        <dbReference type="ChEBI" id="CHEBI:15377"/>
        <dbReference type="ChEBI" id="CHEBI:16335"/>
        <dbReference type="ChEBI" id="CHEBI:57856"/>
        <dbReference type="ChEBI" id="CHEBI:58199"/>
        <dbReference type="EC" id="3.13.2.1"/>
    </reaction>
</comment>
<accession>M2AZH4</accession>
<dbReference type="PANTHER" id="PTHR23420:SF0">
    <property type="entry name" value="ADENOSYLHOMOCYSTEINASE"/>
    <property type="match status" value="1"/>
</dbReference>
<dbReference type="InterPro" id="IPR020082">
    <property type="entry name" value="S-Ado-L-homoCys_hydrolase_CS"/>
</dbReference>
<dbReference type="NCBIfam" id="TIGR00936">
    <property type="entry name" value="ahcY"/>
    <property type="match status" value="1"/>
</dbReference>
<reference evidence="11" key="1">
    <citation type="submission" date="2012-11" db="EMBL/GenBank/DDBJ databases">
        <title>Permanent draft genomes of Rhodopirellula europaea strain SH398 and 6C.</title>
        <authorList>
            <person name="Richter M."/>
            <person name="Richter-Heitmann T."/>
            <person name="Frank C."/>
            <person name="Harder J."/>
            <person name="Glockner F.O."/>
        </authorList>
    </citation>
    <scope>NUCLEOTIDE SEQUENCE</scope>
    <source>
        <strain evidence="11">6C</strain>
    </source>
</reference>
<reference evidence="11" key="2">
    <citation type="journal article" date="2013" name="Mar. Genomics">
        <title>Expression of sulfatases in Rhodopirellula baltica and the diversity of sulfatases in the genus Rhodopirellula.</title>
        <authorList>
            <person name="Wegner C.E."/>
            <person name="Richter-Heitmann T."/>
            <person name="Klindworth A."/>
            <person name="Klockow C."/>
            <person name="Richter M."/>
            <person name="Achstetter T."/>
            <person name="Glockner F.O."/>
            <person name="Harder J."/>
        </authorList>
    </citation>
    <scope>NUCLEOTIDE SEQUENCE [LARGE SCALE GENOMIC DNA]</scope>
    <source>
        <strain evidence="11">6C</strain>
    </source>
</reference>
<feature type="domain" description="S-adenosyl-L-homocysteine hydrolase NAD binding" evidence="10">
    <location>
        <begin position="196"/>
        <end position="366"/>
    </location>
</feature>
<comment type="similarity">
    <text evidence="1 5 9">Belongs to the adenosylhomocysteinase family.</text>
</comment>
<comment type="pathway">
    <text evidence="5 8">Amino-acid biosynthesis; L-homocysteine biosynthesis; L-homocysteine from S-adenosyl-L-homocysteine: step 1/1.</text>
</comment>
<dbReference type="GO" id="GO:0071269">
    <property type="term" value="P:L-homocysteine biosynthetic process"/>
    <property type="evidence" value="ECO:0007669"/>
    <property type="project" value="UniProtKB-UniRule"/>
</dbReference>
<evidence type="ECO:0000256" key="9">
    <source>
        <dbReference type="RuleBase" id="RU004166"/>
    </source>
</evidence>
<dbReference type="InterPro" id="IPR015878">
    <property type="entry name" value="Ado_hCys_hydrolase_NAD-bd"/>
</dbReference>
<dbReference type="GO" id="GO:0004013">
    <property type="term" value="F:adenosylhomocysteinase activity"/>
    <property type="evidence" value="ECO:0007669"/>
    <property type="project" value="UniProtKB-UniRule"/>
</dbReference>
<evidence type="ECO:0000313" key="11">
    <source>
        <dbReference type="EMBL" id="EMB14958.1"/>
    </source>
</evidence>
<evidence type="ECO:0000313" key="12">
    <source>
        <dbReference type="Proteomes" id="UP000011529"/>
    </source>
</evidence>
<dbReference type="EC" id="3.13.2.1" evidence="5"/>
<dbReference type="InterPro" id="IPR036291">
    <property type="entry name" value="NAD(P)-bd_dom_sf"/>
</dbReference>
<dbReference type="Gene3D" id="3.40.50.720">
    <property type="entry name" value="NAD(P)-binding Rossmann-like Domain"/>
    <property type="match status" value="1"/>
</dbReference>
<evidence type="ECO:0000256" key="4">
    <source>
        <dbReference type="ARBA" id="ARBA00023027"/>
    </source>
</evidence>
<dbReference type="PATRIC" id="fig|1263867.3.peg.4605"/>
<dbReference type="PIRSF" id="PIRSF001109">
    <property type="entry name" value="Ad_hcy_hydrolase"/>
    <property type="match status" value="1"/>
</dbReference>
<evidence type="ECO:0000256" key="2">
    <source>
        <dbReference type="ARBA" id="ARBA00022563"/>
    </source>
</evidence>
<sequence>MSQAETTKLPYKVKDISLADYGRKEIELAENEMPGLMALRSKYGAEKPLKGARIAGCLHMTIQTAVLIETLVELGAEVTWSSCNIFSTQDHAAAAIAAAGIPVYAWKGMTEEEFDWCIEQTLDFPSGEKLNMILDDGGDLTAMVHDRFPELLDNIYGISEETTAGVHRLEVLNKSGKLRVPSINVNDSATKSKFDNLYGCRESLADGVKRATDVMLAGKVAVVCGYGDVGKGCAHSLKSYGCRVLVTEIDPINALQAAMEGFEVTTMEEACKEGRLYVTTTGNKDIILGEHMKQMPNDAILCNIGHFDTEIDIAWAEQQVADGKATVSEIKPSDIGAVDRFTFSDTGRSIIILAKGRLVNLGCATGHPSFVMSSSFTNQVLAQMELYQNRDNDKYGVQVYLLPKELDEEVARLHLEAIGVKLTKLTQEQADYIGVPVEGPYKPDHYRY</sequence>
<dbReference type="FunFam" id="3.40.50.1480:FF:000004">
    <property type="entry name" value="Adenosylhomocysteinase"/>
    <property type="match status" value="1"/>
</dbReference>
<comment type="function">
    <text evidence="5">May play a key role in the regulation of the intracellular concentration of adenosylhomocysteine.</text>
</comment>
<keyword evidence="4 5" id="KW-0520">NAD</keyword>
<dbReference type="RefSeq" id="WP_008659636.1">
    <property type="nucleotide sequence ID" value="NZ_ANMO01000202.1"/>
</dbReference>
<feature type="binding site" evidence="5 7">
    <location>
        <begin position="304"/>
        <end position="306"/>
    </location>
    <ligand>
        <name>NAD(+)</name>
        <dbReference type="ChEBI" id="CHEBI:57540"/>
    </ligand>
</feature>
<evidence type="ECO:0000256" key="3">
    <source>
        <dbReference type="ARBA" id="ARBA00022801"/>
    </source>
</evidence>
<proteinExistence type="inferred from homology"/>
<dbReference type="PANTHER" id="PTHR23420">
    <property type="entry name" value="ADENOSYLHOMOCYSTEINASE"/>
    <property type="match status" value="1"/>
</dbReference>
<dbReference type="UniPathway" id="UPA00314">
    <property type="reaction ID" value="UER00076"/>
</dbReference>
<dbReference type="PROSITE" id="PS00738">
    <property type="entry name" value="ADOHCYASE_1"/>
    <property type="match status" value="1"/>
</dbReference>
<comment type="caution">
    <text evidence="11">The sequence shown here is derived from an EMBL/GenBank/DDBJ whole genome shotgun (WGS) entry which is preliminary data.</text>
</comment>
<dbReference type="CDD" id="cd00401">
    <property type="entry name" value="SAHH"/>
    <property type="match status" value="1"/>
</dbReference>
<feature type="binding site" evidence="5 6">
    <location>
        <position position="161"/>
    </location>
    <ligand>
        <name>substrate</name>
    </ligand>
</feature>
<feature type="binding site" evidence="5 6">
    <location>
        <position position="61"/>
    </location>
    <ligand>
        <name>substrate</name>
    </ligand>
</feature>
<protein>
    <recommendedName>
        <fullName evidence="5">Adenosylhomocysteinase</fullName>
        <ecNumber evidence="5">3.13.2.1</ecNumber>
    </recommendedName>
    <alternativeName>
        <fullName evidence="5">S-adenosyl-L-homocysteine hydrolase</fullName>
        <shortName evidence="5">AdoHcyase</shortName>
    </alternativeName>
</protein>
<feature type="binding site" evidence="5 7">
    <location>
        <position position="360"/>
    </location>
    <ligand>
        <name>NAD(+)</name>
        <dbReference type="ChEBI" id="CHEBI:57540"/>
    </ligand>
</feature>
<feature type="binding site" evidence="5 7">
    <location>
        <position position="248"/>
    </location>
    <ligand>
        <name>NAD(+)</name>
        <dbReference type="ChEBI" id="CHEBI:57540"/>
    </ligand>
</feature>
<evidence type="ECO:0000256" key="7">
    <source>
        <dbReference type="PIRSR" id="PIRSR001109-2"/>
    </source>
</evidence>
<evidence type="ECO:0000256" key="1">
    <source>
        <dbReference type="ARBA" id="ARBA00007122"/>
    </source>
</evidence>
<feature type="binding site" evidence="7">
    <location>
        <begin position="227"/>
        <end position="232"/>
    </location>
    <ligand>
        <name>NAD(+)</name>
        <dbReference type="ChEBI" id="CHEBI:57540"/>
    </ligand>
</feature>
<dbReference type="EMBL" id="ANMO01000202">
    <property type="protein sequence ID" value="EMB14958.1"/>
    <property type="molecule type" value="Genomic_DNA"/>
</dbReference>
<feature type="binding site" evidence="5">
    <location>
        <begin position="162"/>
        <end position="164"/>
    </location>
    <ligand>
        <name>NAD(+)</name>
        <dbReference type="ChEBI" id="CHEBI:57540"/>
    </ligand>
</feature>
<dbReference type="PROSITE" id="PS00739">
    <property type="entry name" value="ADOHCYASE_2"/>
    <property type="match status" value="1"/>
</dbReference>
<feature type="binding site" evidence="7">
    <location>
        <position position="253"/>
    </location>
    <ligand>
        <name>NAD(+)</name>
        <dbReference type="ChEBI" id="CHEBI:57540"/>
    </ligand>
</feature>
<feature type="binding site" evidence="5">
    <location>
        <position position="196"/>
    </location>
    <ligand>
        <name>NAD(+)</name>
        <dbReference type="ChEBI" id="CHEBI:57540"/>
    </ligand>
</feature>
<feature type="binding site" evidence="5">
    <location>
        <begin position="225"/>
        <end position="230"/>
    </location>
    <ligand>
        <name>NAD(+)</name>
        <dbReference type="ChEBI" id="CHEBI:57540"/>
    </ligand>
</feature>
<keyword evidence="5" id="KW-0963">Cytoplasm</keyword>
<comment type="cofactor">
    <cofactor evidence="5 7 8">
        <name>NAD(+)</name>
        <dbReference type="ChEBI" id="CHEBI:57540"/>
    </cofactor>
    <text evidence="5 7 8">Binds 1 NAD(+) per subunit.</text>
</comment>
<keyword evidence="3 5" id="KW-0378">Hydrolase</keyword>